<reference evidence="3" key="2">
    <citation type="submission" date="2017-02" db="EMBL/GenBank/DDBJ databases">
        <title>Sunflower complete genome.</title>
        <authorList>
            <person name="Langlade N."/>
            <person name="Munos S."/>
        </authorList>
    </citation>
    <scope>NUCLEOTIDE SEQUENCE [LARGE SCALE GENOMIC DNA]</scope>
    <source>
        <tissue evidence="3">Leaves</tissue>
    </source>
</reference>
<evidence type="ECO:0000256" key="1">
    <source>
        <dbReference type="SAM" id="MobiDB-lite"/>
    </source>
</evidence>
<dbReference type="AlphaFoldDB" id="A0A251RN72"/>
<keyword evidence="4" id="KW-1185">Reference proteome</keyword>
<feature type="compositionally biased region" description="Basic and acidic residues" evidence="1">
    <location>
        <begin position="21"/>
        <end position="35"/>
    </location>
</feature>
<dbReference type="Proteomes" id="UP000215914">
    <property type="component" value="Chromosome 17"/>
</dbReference>
<sequence length="58" mass="6725">MKRMDFQQFPLPPLLYNNYTDYRENREVERQRDGATDGEQENMRDPVSGSGDRSTAAA</sequence>
<dbReference type="EMBL" id="CM007906">
    <property type="protein sequence ID" value="OTF85254.1"/>
    <property type="molecule type" value="Genomic_DNA"/>
</dbReference>
<protein>
    <submittedName>
        <fullName evidence="3">Uncharacterized protein</fullName>
    </submittedName>
</protein>
<accession>A0A251RN72</accession>
<feature type="region of interest" description="Disordered" evidence="1">
    <location>
        <begin position="1"/>
        <end position="58"/>
    </location>
</feature>
<name>A0A251RN72_HELAN</name>
<evidence type="ECO:0000313" key="3">
    <source>
        <dbReference type="EMBL" id="OTF85254.1"/>
    </source>
</evidence>
<dbReference type="InParanoid" id="A0A251RN72"/>
<dbReference type="Gramene" id="mRNA:HanXRQr2_Chr17g0784671">
    <property type="protein sequence ID" value="CDS:HanXRQr2_Chr17g0784671.1"/>
    <property type="gene ID" value="HanXRQr2_Chr17g0784671"/>
</dbReference>
<evidence type="ECO:0000313" key="2">
    <source>
        <dbReference type="EMBL" id="KAF5753850.1"/>
    </source>
</evidence>
<proteinExistence type="predicted"/>
<evidence type="ECO:0000313" key="4">
    <source>
        <dbReference type="Proteomes" id="UP000215914"/>
    </source>
</evidence>
<dbReference type="EMBL" id="MNCJ02000332">
    <property type="protein sequence ID" value="KAF5753850.1"/>
    <property type="molecule type" value="Genomic_DNA"/>
</dbReference>
<reference evidence="2" key="3">
    <citation type="submission" date="2020-06" db="EMBL/GenBank/DDBJ databases">
        <title>Helianthus annuus Genome sequencing and assembly Release 2.</title>
        <authorList>
            <person name="Gouzy J."/>
            <person name="Langlade N."/>
            <person name="Munos S."/>
        </authorList>
    </citation>
    <scope>NUCLEOTIDE SEQUENCE</scope>
    <source>
        <tissue evidence="2">Leaves</tissue>
    </source>
</reference>
<organism evidence="3 4">
    <name type="scientific">Helianthus annuus</name>
    <name type="common">Common sunflower</name>
    <dbReference type="NCBI Taxonomy" id="4232"/>
    <lineage>
        <taxon>Eukaryota</taxon>
        <taxon>Viridiplantae</taxon>
        <taxon>Streptophyta</taxon>
        <taxon>Embryophyta</taxon>
        <taxon>Tracheophyta</taxon>
        <taxon>Spermatophyta</taxon>
        <taxon>Magnoliopsida</taxon>
        <taxon>eudicotyledons</taxon>
        <taxon>Gunneridae</taxon>
        <taxon>Pentapetalae</taxon>
        <taxon>asterids</taxon>
        <taxon>campanulids</taxon>
        <taxon>Asterales</taxon>
        <taxon>Asteraceae</taxon>
        <taxon>Asteroideae</taxon>
        <taxon>Heliantheae alliance</taxon>
        <taxon>Heliantheae</taxon>
        <taxon>Helianthus</taxon>
    </lineage>
</organism>
<gene>
    <name evidence="3" type="ORF">HannXRQ_Chr17g0537961</name>
    <name evidence="2" type="ORF">HanXRQr2_Chr17g0784671</name>
</gene>
<reference evidence="2 4" key="1">
    <citation type="journal article" date="2017" name="Nature">
        <title>The sunflower genome provides insights into oil metabolism, flowering and Asterid evolution.</title>
        <authorList>
            <person name="Badouin H."/>
            <person name="Gouzy J."/>
            <person name="Grassa C.J."/>
            <person name="Murat F."/>
            <person name="Staton S.E."/>
            <person name="Cottret L."/>
            <person name="Lelandais-Briere C."/>
            <person name="Owens G.L."/>
            <person name="Carrere S."/>
            <person name="Mayjonade B."/>
            <person name="Legrand L."/>
            <person name="Gill N."/>
            <person name="Kane N.C."/>
            <person name="Bowers J.E."/>
            <person name="Hubner S."/>
            <person name="Bellec A."/>
            <person name="Berard A."/>
            <person name="Berges H."/>
            <person name="Blanchet N."/>
            <person name="Boniface M.C."/>
            <person name="Brunel D."/>
            <person name="Catrice O."/>
            <person name="Chaidir N."/>
            <person name="Claudel C."/>
            <person name="Donnadieu C."/>
            <person name="Faraut T."/>
            <person name="Fievet G."/>
            <person name="Helmstetter N."/>
            <person name="King M."/>
            <person name="Knapp S.J."/>
            <person name="Lai Z."/>
            <person name="Le Paslier M.C."/>
            <person name="Lippi Y."/>
            <person name="Lorenzon L."/>
            <person name="Mandel J.R."/>
            <person name="Marage G."/>
            <person name="Marchand G."/>
            <person name="Marquand E."/>
            <person name="Bret-Mestries E."/>
            <person name="Morien E."/>
            <person name="Nambeesan S."/>
            <person name="Nguyen T."/>
            <person name="Pegot-Espagnet P."/>
            <person name="Pouilly N."/>
            <person name="Raftis F."/>
            <person name="Sallet E."/>
            <person name="Schiex T."/>
            <person name="Thomas J."/>
            <person name="Vandecasteele C."/>
            <person name="Vares D."/>
            <person name="Vear F."/>
            <person name="Vautrin S."/>
            <person name="Crespi M."/>
            <person name="Mangin B."/>
            <person name="Burke J.M."/>
            <person name="Salse J."/>
            <person name="Munos S."/>
            <person name="Vincourt P."/>
            <person name="Rieseberg L.H."/>
            <person name="Langlade N.B."/>
        </authorList>
    </citation>
    <scope>NUCLEOTIDE SEQUENCE [LARGE SCALE GENOMIC DNA]</scope>
    <source>
        <strain evidence="4">cv. SF193</strain>
        <tissue evidence="2">Leaves</tissue>
    </source>
</reference>